<accession>A0ABZ0VSA9</accession>
<protein>
    <submittedName>
        <fullName evidence="2">Uncharacterized protein</fullName>
    </submittedName>
</protein>
<reference evidence="2 3" key="1">
    <citation type="submission" date="2023-11" db="EMBL/GenBank/DDBJ databases">
        <authorList>
            <person name="Panchal A.K."/>
            <person name="Meaney J.S."/>
            <person name="Karas B.J."/>
            <person name="diCenzo G.C."/>
        </authorList>
    </citation>
    <scope>NUCLEOTIDE SEQUENCE [LARGE SCALE GENOMIC DNA]</scope>
    <source>
        <strain evidence="2 3">NZP2235</strain>
    </source>
</reference>
<keyword evidence="1" id="KW-0175">Coiled coil</keyword>
<proteinExistence type="predicted"/>
<gene>
    <name evidence="2" type="ORF">U0R22_003254</name>
</gene>
<sequence length="56" mass="6650">MDKRIARLNIEHFRQRLAEEQDQLKRKALLDLLEKEEEKLRKAEEADKGTNGDSNK</sequence>
<evidence type="ECO:0000313" key="2">
    <source>
        <dbReference type="EMBL" id="WQB99084.1"/>
    </source>
</evidence>
<feature type="coiled-coil region" evidence="1">
    <location>
        <begin position="3"/>
        <end position="53"/>
    </location>
</feature>
<evidence type="ECO:0000256" key="1">
    <source>
        <dbReference type="SAM" id="Coils"/>
    </source>
</evidence>
<dbReference type="Proteomes" id="UP001322481">
    <property type="component" value="Chromosome"/>
</dbReference>
<keyword evidence="3" id="KW-1185">Reference proteome</keyword>
<organism evidence="2 3">
    <name type="scientific">Mesorhizobium huakuii</name>
    <dbReference type="NCBI Taxonomy" id="28104"/>
    <lineage>
        <taxon>Bacteria</taxon>
        <taxon>Pseudomonadati</taxon>
        <taxon>Pseudomonadota</taxon>
        <taxon>Alphaproteobacteria</taxon>
        <taxon>Hyphomicrobiales</taxon>
        <taxon>Phyllobacteriaceae</taxon>
        <taxon>Mesorhizobium</taxon>
    </lineage>
</organism>
<dbReference type="EMBL" id="CP139858">
    <property type="protein sequence ID" value="WQB99084.1"/>
    <property type="molecule type" value="Genomic_DNA"/>
</dbReference>
<dbReference type="RefSeq" id="WP_284269462.1">
    <property type="nucleotide sequence ID" value="NZ_BSNY01000011.1"/>
</dbReference>
<evidence type="ECO:0000313" key="3">
    <source>
        <dbReference type="Proteomes" id="UP001322481"/>
    </source>
</evidence>
<name>A0ABZ0VSA9_9HYPH</name>